<organism evidence="5 6">
    <name type="scientific">Sphingobacterium chuzhouense</name>
    <dbReference type="NCBI Taxonomy" id="1742264"/>
    <lineage>
        <taxon>Bacteria</taxon>
        <taxon>Pseudomonadati</taxon>
        <taxon>Bacteroidota</taxon>
        <taxon>Sphingobacteriia</taxon>
        <taxon>Sphingobacteriales</taxon>
        <taxon>Sphingobacteriaceae</taxon>
        <taxon>Sphingobacterium</taxon>
    </lineage>
</organism>
<proteinExistence type="inferred from homology"/>
<dbReference type="InterPro" id="IPR043594">
    <property type="entry name" value="HMGL"/>
</dbReference>
<evidence type="ECO:0000256" key="3">
    <source>
        <dbReference type="ARBA" id="ARBA00023239"/>
    </source>
</evidence>
<dbReference type="InterPro" id="IPR000891">
    <property type="entry name" value="PYR_CT"/>
</dbReference>
<feature type="domain" description="Pyruvate carboxyltransferase" evidence="4">
    <location>
        <begin position="6"/>
        <end position="273"/>
    </location>
</feature>
<keyword evidence="2" id="KW-0479">Metal-binding</keyword>
<keyword evidence="3 5" id="KW-0456">Lyase</keyword>
<sequence>MFHKETIQLIECPRDAIQGIKSFIPTAKKITYINQLMESNVFDCIDFGSFVSPKAVPQMQDTVQVLEGLEKKNDTKLLAIIANERGAEIAKPLPNIDFLGYPFSISETFQQRNANSTVEQSFQRIEHIKNIMVGGRQELVVYISMAFGNPYNDPWNTDLVLDWIEKLSALGISRFSIADTTSEATPESIKMLFTLIKYTFPKLEFSIHLHSRAENALLKIEAAYEAGCRIFEGAIMGYGGCPFAQDDLVGNIPMEMLLHRFKTLNENEMQTLLAGFQELIATGTRIS</sequence>
<dbReference type="EMBL" id="JACNYL010000001">
    <property type="protein sequence ID" value="MBD1421098.1"/>
    <property type="molecule type" value="Genomic_DNA"/>
</dbReference>
<gene>
    <name evidence="5" type="ORF">H8B21_05860</name>
</gene>
<dbReference type="InterPro" id="IPR013785">
    <property type="entry name" value="Aldolase_TIM"/>
</dbReference>
<dbReference type="Pfam" id="PF00682">
    <property type="entry name" value="HMGL-like"/>
    <property type="match status" value="1"/>
</dbReference>
<dbReference type="GO" id="GO:0016829">
    <property type="term" value="F:lyase activity"/>
    <property type="evidence" value="ECO:0007669"/>
    <property type="project" value="UniProtKB-KW"/>
</dbReference>
<name>A0ABR7XPN1_9SPHI</name>
<evidence type="ECO:0000313" key="5">
    <source>
        <dbReference type="EMBL" id="MBD1421098.1"/>
    </source>
</evidence>
<accession>A0ABR7XPN1</accession>
<dbReference type="RefSeq" id="WP_190312810.1">
    <property type="nucleotide sequence ID" value="NZ_JACNYL010000001.1"/>
</dbReference>
<dbReference type="Proteomes" id="UP000651112">
    <property type="component" value="Unassembled WGS sequence"/>
</dbReference>
<evidence type="ECO:0000256" key="1">
    <source>
        <dbReference type="ARBA" id="ARBA00009405"/>
    </source>
</evidence>
<protein>
    <submittedName>
        <fullName evidence="5">Hydroxymethylglutaryl-CoA lyase</fullName>
    </submittedName>
</protein>
<keyword evidence="6" id="KW-1185">Reference proteome</keyword>
<evidence type="ECO:0000256" key="2">
    <source>
        <dbReference type="ARBA" id="ARBA00022723"/>
    </source>
</evidence>
<comment type="caution">
    <text evidence="5">The sequence shown here is derived from an EMBL/GenBank/DDBJ whole genome shotgun (WGS) entry which is preliminary data.</text>
</comment>
<comment type="similarity">
    <text evidence="1">Belongs to the HMG-CoA lyase family.</text>
</comment>
<reference evidence="5 6" key="1">
    <citation type="submission" date="2020-08" db="EMBL/GenBank/DDBJ databases">
        <title>Sphingobacterium sp. DN00404 isolated from aquaculture water.</title>
        <authorList>
            <person name="Zhang M."/>
        </authorList>
    </citation>
    <scope>NUCLEOTIDE SEQUENCE [LARGE SCALE GENOMIC DNA]</scope>
    <source>
        <strain evidence="5 6">KCTC 42746</strain>
    </source>
</reference>
<dbReference type="PANTHER" id="PTHR42738:SF7">
    <property type="entry name" value="HYDROXYMETHYLGLUTARYL-COA LYASE"/>
    <property type="match status" value="1"/>
</dbReference>
<dbReference type="SUPFAM" id="SSF51569">
    <property type="entry name" value="Aldolase"/>
    <property type="match status" value="1"/>
</dbReference>
<dbReference type="PANTHER" id="PTHR42738">
    <property type="entry name" value="HYDROXYMETHYLGLUTARYL-COA LYASE"/>
    <property type="match status" value="1"/>
</dbReference>
<evidence type="ECO:0000313" key="6">
    <source>
        <dbReference type="Proteomes" id="UP000651112"/>
    </source>
</evidence>
<dbReference type="Gene3D" id="3.20.20.70">
    <property type="entry name" value="Aldolase class I"/>
    <property type="match status" value="1"/>
</dbReference>
<dbReference type="PROSITE" id="PS50991">
    <property type="entry name" value="PYR_CT"/>
    <property type="match status" value="1"/>
</dbReference>
<evidence type="ECO:0000259" key="4">
    <source>
        <dbReference type="PROSITE" id="PS50991"/>
    </source>
</evidence>